<evidence type="ECO:0000313" key="1">
    <source>
        <dbReference type="EMBL" id="WEH22167.1"/>
    </source>
</evidence>
<dbReference type="AlphaFoldDB" id="A0ABD7XDV7"/>
<dbReference type="EMBL" id="CP119159">
    <property type="protein sequence ID" value="WEH22167.1"/>
    <property type="molecule type" value="Genomic_DNA"/>
</dbReference>
<dbReference type="RefSeq" id="WP_275527506.1">
    <property type="nucleotide sequence ID" value="NZ_CP119159.1"/>
</dbReference>
<evidence type="ECO:0000313" key="2">
    <source>
        <dbReference type="Proteomes" id="UP001221642"/>
    </source>
</evidence>
<reference evidence="1 2" key="1">
    <citation type="submission" date="2023-02" db="EMBL/GenBank/DDBJ databases">
        <title>Results of the 2020 Genomic Proficiency Test for the network of European Union Reference Laboratory for Antimicrobial Resistance assessing whole genome sequencing capacities.</title>
        <authorList>
            <person name="Hoffmann M."/>
            <person name="Luo Y."/>
            <person name="Sorensen L.H."/>
            <person name="Pedersen S.K."/>
            <person name="Hendriksen R.S."/>
        </authorList>
    </citation>
    <scope>NUCLEOTIDE SEQUENCE [LARGE SCALE GENOMIC DNA]</scope>
    <source>
        <strain evidence="1 2">GENOMIC22-006</strain>
    </source>
</reference>
<dbReference type="Proteomes" id="UP001221642">
    <property type="component" value="Chromosome"/>
</dbReference>
<organism evidence="1 2">
    <name type="scientific">Enterococcus faecalis</name>
    <name type="common">Streptococcus faecalis</name>
    <dbReference type="NCBI Taxonomy" id="1351"/>
    <lineage>
        <taxon>Bacteria</taxon>
        <taxon>Bacillati</taxon>
        <taxon>Bacillota</taxon>
        <taxon>Bacilli</taxon>
        <taxon>Lactobacillales</taxon>
        <taxon>Enterococcaceae</taxon>
        <taxon>Enterococcus</taxon>
    </lineage>
</organism>
<gene>
    <name evidence="1" type="ORF">P0D81_14180</name>
</gene>
<accession>A0ABD7XDV7</accession>
<proteinExistence type="predicted"/>
<sequence length="117" mass="14037">MEDNLINVLSINERCFLLKQSGKEKYDIKNLQAWKERKSVLKQDDLDYLIKYKYESLDNFGLGITPIENFPDKEVAIQYIKDQSWYIFFESILDSYNDSEEKLLEVDASYPFRYLRV</sequence>
<name>A0ABD7XDV7_ENTFL</name>
<protein>
    <submittedName>
        <fullName evidence="1">Uncharacterized protein</fullName>
    </submittedName>
</protein>